<dbReference type="SUPFAM" id="SSF56935">
    <property type="entry name" value="Porins"/>
    <property type="match status" value="1"/>
</dbReference>
<dbReference type="Gene3D" id="2.40.160.60">
    <property type="entry name" value="Outer membrane protein transport protein (OMPP1/FadL/TodX)"/>
    <property type="match status" value="1"/>
</dbReference>
<reference evidence="2 3" key="1">
    <citation type="submission" date="2020-01" db="EMBL/GenBank/DDBJ databases">
        <title>Genomes assembled from Gulf of Kutch pelagic sediment metagenomes.</title>
        <authorList>
            <person name="Chandrashekar M."/>
            <person name="Mahajan M.S."/>
            <person name="Dave K.J."/>
            <person name="Vatsa P."/>
            <person name="Nathani N.M."/>
        </authorList>
    </citation>
    <scope>NUCLEOTIDE SEQUENCE [LARGE SCALE GENOMIC DNA]</scope>
    <source>
        <strain evidence="2">KS3-K002</strain>
    </source>
</reference>
<feature type="signal peptide" evidence="1">
    <location>
        <begin position="1"/>
        <end position="24"/>
    </location>
</feature>
<dbReference type="NCBIfam" id="NF033709">
    <property type="entry name" value="PorV_fam"/>
    <property type="match status" value="1"/>
</dbReference>
<sequence length="342" mass="36439">MTQRRISLLTATLFVLVTAGPLAAQSGTQLLPRPGESNTRVGSRGANFLSIGVGARALAMGNAYAALADGADALYWNPAGIASNPRFTAIVSYNDMFGDFGLDHIYGGVTVPAGEGAFGLSLTSFQSGDMQRTTEDFPEGGDPLFGDTFEWTDLAVALSYARQITDRLNVGLSVKYVQSGISEATANFFGGDAGIQFRTGLLGTTVAASLLNLGTSGEYEGALVRQFVTSGQELFPTDRTIAINLDTRDWDMPTTFTFSVLWDLVGSPEALLTPNPDHRLLMLTDATDAIDTSVMGRVGLEYSYRELFFVRGGKFFMNEDNASGFRDFAHGLTGGLGVAIPL</sequence>
<dbReference type="EMBL" id="JAACAK010000083">
    <property type="protein sequence ID" value="NIR75454.1"/>
    <property type="molecule type" value="Genomic_DNA"/>
</dbReference>
<dbReference type="Proteomes" id="UP000702544">
    <property type="component" value="Unassembled WGS sequence"/>
</dbReference>
<accession>A0AAE4Z8X1</accession>
<protein>
    <submittedName>
        <fullName evidence="2">PorV/PorQ family protein</fullName>
    </submittedName>
</protein>
<evidence type="ECO:0000313" key="3">
    <source>
        <dbReference type="Proteomes" id="UP000702544"/>
    </source>
</evidence>
<organism evidence="2 3">
    <name type="scientific">Candidatus Kutchimonas denitrificans</name>
    <dbReference type="NCBI Taxonomy" id="3056748"/>
    <lineage>
        <taxon>Bacteria</taxon>
        <taxon>Pseudomonadati</taxon>
        <taxon>Gemmatimonadota</taxon>
        <taxon>Gemmatimonadia</taxon>
        <taxon>Candidatus Palauibacterales</taxon>
        <taxon>Candidatus Palauibacteraceae</taxon>
        <taxon>Candidatus Kutchimonas</taxon>
    </lineage>
</organism>
<proteinExistence type="predicted"/>
<keyword evidence="1" id="KW-0732">Signal</keyword>
<evidence type="ECO:0000256" key="1">
    <source>
        <dbReference type="SAM" id="SignalP"/>
    </source>
</evidence>
<feature type="non-terminal residue" evidence="2">
    <location>
        <position position="342"/>
    </location>
</feature>
<name>A0AAE4Z8X1_9BACT</name>
<evidence type="ECO:0000313" key="2">
    <source>
        <dbReference type="EMBL" id="NIR75454.1"/>
    </source>
</evidence>
<dbReference type="AlphaFoldDB" id="A0AAE4Z8X1"/>
<comment type="caution">
    <text evidence="2">The sequence shown here is derived from an EMBL/GenBank/DDBJ whole genome shotgun (WGS) entry which is preliminary data.</text>
</comment>
<feature type="chain" id="PRO_5042195602" evidence="1">
    <location>
        <begin position="25"/>
        <end position="342"/>
    </location>
</feature>
<gene>
    <name evidence="2" type="ORF">GWO12_10160</name>
</gene>